<dbReference type="GO" id="GO:0005576">
    <property type="term" value="C:extracellular region"/>
    <property type="evidence" value="ECO:0007669"/>
    <property type="project" value="UniProtKB-SubCell"/>
</dbReference>
<name>A0A4Y2SYK7_ARAVE</name>
<evidence type="ECO:0000256" key="4">
    <source>
        <dbReference type="ARBA" id="ARBA00022723"/>
    </source>
</evidence>
<keyword evidence="4" id="KW-0479">Metal-binding</keyword>
<accession>A0A4Y2SYK7</accession>
<sequence>MLLVQPIERDGTQMPSPAQLKRRIIIKHKKLPDGHEEKLILSRDEGIEVVLHNDKSTFLIQKLLVEAVSSE</sequence>
<evidence type="ECO:0000256" key="2">
    <source>
        <dbReference type="ARBA" id="ARBA00004613"/>
    </source>
</evidence>
<comment type="subcellular location">
    <subcellularLocation>
        <location evidence="2">Secreted</location>
    </subcellularLocation>
</comment>
<evidence type="ECO:0000256" key="7">
    <source>
        <dbReference type="ARBA" id="ARBA00023239"/>
    </source>
</evidence>
<evidence type="ECO:0000313" key="9">
    <source>
        <dbReference type="EMBL" id="GBN93458.1"/>
    </source>
</evidence>
<dbReference type="AlphaFoldDB" id="A0A4Y2SYK7"/>
<dbReference type="EMBL" id="BGPR01024956">
    <property type="protein sequence ID" value="GBN93458.1"/>
    <property type="molecule type" value="Genomic_DNA"/>
</dbReference>
<dbReference type="Proteomes" id="UP000499080">
    <property type="component" value="Unassembled WGS sequence"/>
</dbReference>
<evidence type="ECO:0000313" key="8">
    <source>
        <dbReference type="EMBL" id="GBN10574.1"/>
    </source>
</evidence>
<protein>
    <submittedName>
        <fullName evidence="9">Uncharacterized protein</fullName>
    </submittedName>
</protein>
<dbReference type="GO" id="GO:0016829">
    <property type="term" value="F:lyase activity"/>
    <property type="evidence" value="ECO:0007669"/>
    <property type="project" value="UniProtKB-KW"/>
</dbReference>
<dbReference type="SUPFAM" id="SSF51695">
    <property type="entry name" value="PLC-like phosphodiesterases"/>
    <property type="match status" value="1"/>
</dbReference>
<evidence type="ECO:0000313" key="10">
    <source>
        <dbReference type="Proteomes" id="UP000499080"/>
    </source>
</evidence>
<dbReference type="PROSITE" id="PS50007">
    <property type="entry name" value="PIPLC_X_DOMAIN"/>
    <property type="match status" value="1"/>
</dbReference>
<proteinExistence type="predicted"/>
<dbReference type="GO" id="GO:0046872">
    <property type="term" value="F:metal ion binding"/>
    <property type="evidence" value="ECO:0007669"/>
    <property type="project" value="UniProtKB-KW"/>
</dbReference>
<comment type="catalytic activity">
    <reaction evidence="1">
        <text>an N-(acyl)-sphingosylphosphoethanolamine = an N-(acyl)-sphingosyl-1,3-cyclic phosphate + ethanolamine</text>
        <dbReference type="Rhea" id="RHEA:60648"/>
        <dbReference type="ChEBI" id="CHEBI:57603"/>
        <dbReference type="ChEBI" id="CHEBI:143891"/>
        <dbReference type="ChEBI" id="CHEBI:143892"/>
    </reaction>
</comment>
<evidence type="ECO:0000256" key="3">
    <source>
        <dbReference type="ARBA" id="ARBA00022525"/>
    </source>
</evidence>
<keyword evidence="10" id="KW-1185">Reference proteome</keyword>
<evidence type="ECO:0000256" key="1">
    <source>
        <dbReference type="ARBA" id="ARBA00000110"/>
    </source>
</evidence>
<keyword evidence="7" id="KW-0456">Lyase</keyword>
<reference evidence="9 10" key="1">
    <citation type="journal article" date="2019" name="Sci. Rep.">
        <title>Orb-weaving spider Araneus ventricosus genome elucidates the spidroin gene catalogue.</title>
        <authorList>
            <person name="Kono N."/>
            <person name="Nakamura H."/>
            <person name="Ohtoshi R."/>
            <person name="Moran D.A.P."/>
            <person name="Shinohara A."/>
            <person name="Yoshida Y."/>
            <person name="Fujiwara M."/>
            <person name="Mori M."/>
            <person name="Tomita M."/>
            <person name="Arakawa K."/>
        </authorList>
    </citation>
    <scope>NUCLEOTIDE SEQUENCE [LARGE SCALE GENOMIC DNA]</scope>
</reference>
<keyword evidence="6" id="KW-1015">Disulfide bond</keyword>
<dbReference type="GO" id="GO:0006629">
    <property type="term" value="P:lipid metabolic process"/>
    <property type="evidence" value="ECO:0007669"/>
    <property type="project" value="InterPro"/>
</dbReference>
<gene>
    <name evidence="8" type="ORF">AVEN_211940_1</name>
    <name evidence="9" type="ORF">AVEN_244130_1</name>
</gene>
<evidence type="ECO:0000256" key="5">
    <source>
        <dbReference type="ARBA" id="ARBA00022842"/>
    </source>
</evidence>
<dbReference type="InterPro" id="IPR017946">
    <property type="entry name" value="PLC-like_Pdiesterase_TIM-brl"/>
</dbReference>
<keyword evidence="5" id="KW-0460">Magnesium</keyword>
<dbReference type="EMBL" id="BGPR01005481">
    <property type="protein sequence ID" value="GBN10574.1"/>
    <property type="molecule type" value="Genomic_DNA"/>
</dbReference>
<keyword evidence="3" id="KW-0964">Secreted</keyword>
<dbReference type="Gene3D" id="3.20.20.190">
    <property type="entry name" value="Phosphatidylinositol (PI) phosphodiesterase"/>
    <property type="match status" value="1"/>
</dbReference>
<dbReference type="GO" id="GO:0008081">
    <property type="term" value="F:phosphoric diester hydrolase activity"/>
    <property type="evidence" value="ECO:0007669"/>
    <property type="project" value="InterPro"/>
</dbReference>
<comment type="caution">
    <text evidence="9">The sequence shown here is derived from an EMBL/GenBank/DDBJ whole genome shotgun (WGS) entry which is preliminary data.</text>
</comment>
<organism evidence="9 10">
    <name type="scientific">Araneus ventricosus</name>
    <name type="common">Orbweaver spider</name>
    <name type="synonym">Epeira ventricosa</name>
    <dbReference type="NCBI Taxonomy" id="182803"/>
    <lineage>
        <taxon>Eukaryota</taxon>
        <taxon>Metazoa</taxon>
        <taxon>Ecdysozoa</taxon>
        <taxon>Arthropoda</taxon>
        <taxon>Chelicerata</taxon>
        <taxon>Arachnida</taxon>
        <taxon>Araneae</taxon>
        <taxon>Araneomorphae</taxon>
        <taxon>Entelegynae</taxon>
        <taxon>Araneoidea</taxon>
        <taxon>Araneidae</taxon>
        <taxon>Araneus</taxon>
    </lineage>
</organism>
<evidence type="ECO:0000256" key="6">
    <source>
        <dbReference type="ARBA" id="ARBA00023157"/>
    </source>
</evidence>